<dbReference type="NCBIfam" id="TIGR04183">
    <property type="entry name" value="Por_Secre_tail"/>
    <property type="match status" value="1"/>
</dbReference>
<evidence type="ECO:0000259" key="3">
    <source>
        <dbReference type="PROSITE" id="PS50215"/>
    </source>
</evidence>
<comment type="caution">
    <text evidence="4">The sequence shown here is derived from an EMBL/GenBank/DDBJ whole genome shotgun (WGS) entry which is preliminary data.</text>
</comment>
<dbReference type="InterPro" id="IPR001590">
    <property type="entry name" value="Peptidase_M12B"/>
</dbReference>
<accession>A9DN05</accession>
<organism evidence="4 5">
    <name type="scientific">Kordia algicida OT-1</name>
    <dbReference type="NCBI Taxonomy" id="391587"/>
    <lineage>
        <taxon>Bacteria</taxon>
        <taxon>Pseudomonadati</taxon>
        <taxon>Bacteroidota</taxon>
        <taxon>Flavobacteriia</taxon>
        <taxon>Flavobacteriales</taxon>
        <taxon>Flavobacteriaceae</taxon>
        <taxon>Kordia</taxon>
    </lineage>
</organism>
<evidence type="ECO:0000256" key="2">
    <source>
        <dbReference type="SAM" id="SignalP"/>
    </source>
</evidence>
<feature type="chain" id="PRO_5002737423" description="Peptidase M12B domain-containing protein" evidence="2">
    <location>
        <begin position="22"/>
        <end position="1160"/>
    </location>
</feature>
<dbReference type="HOGENOM" id="CLU_275309_0_0_10"/>
<keyword evidence="1 2" id="KW-0732">Signal</keyword>
<dbReference type="AlphaFoldDB" id="A9DN05"/>
<name>A9DN05_9FLAO</name>
<dbReference type="EMBL" id="ABIB01000002">
    <property type="protein sequence ID" value="EDP97086.1"/>
    <property type="molecule type" value="Genomic_DNA"/>
</dbReference>
<protein>
    <recommendedName>
        <fullName evidence="3">Peptidase M12B domain-containing protein</fullName>
    </recommendedName>
</protein>
<reference evidence="4 5" key="1">
    <citation type="journal article" date="2011" name="J. Bacteriol.">
        <title>Genome sequence of the algicidal bacterium Kordia algicida OT-1.</title>
        <authorList>
            <person name="Lee H.S."/>
            <person name="Kang S.G."/>
            <person name="Kwon K.K."/>
            <person name="Lee J.H."/>
            <person name="Kim S.J."/>
        </authorList>
    </citation>
    <scope>NUCLEOTIDE SEQUENCE [LARGE SCALE GENOMIC DNA]</scope>
    <source>
        <strain evidence="4 5">OT-1</strain>
    </source>
</reference>
<keyword evidence="5" id="KW-1185">Reference proteome</keyword>
<feature type="domain" description="Peptidase M12B" evidence="3">
    <location>
        <begin position="298"/>
        <end position="403"/>
    </location>
</feature>
<dbReference type="Pfam" id="PF18962">
    <property type="entry name" value="Por_Secre_tail"/>
    <property type="match status" value="1"/>
</dbReference>
<dbReference type="Gene3D" id="3.40.390.10">
    <property type="entry name" value="Collagenase (Catalytic Domain)"/>
    <property type="match status" value="1"/>
</dbReference>
<dbReference type="Proteomes" id="UP000002945">
    <property type="component" value="Unassembled WGS sequence"/>
</dbReference>
<dbReference type="InterPro" id="IPR026444">
    <property type="entry name" value="Secre_tail"/>
</dbReference>
<gene>
    <name evidence="4" type="ORF">KAOT1_18027</name>
</gene>
<evidence type="ECO:0000256" key="1">
    <source>
        <dbReference type="ARBA" id="ARBA00022729"/>
    </source>
</evidence>
<dbReference type="GO" id="GO:0004222">
    <property type="term" value="F:metalloendopeptidase activity"/>
    <property type="evidence" value="ECO:0007669"/>
    <property type="project" value="InterPro"/>
</dbReference>
<dbReference type="OrthoDB" id="9792152at2"/>
<dbReference type="RefSeq" id="WP_007096139.1">
    <property type="nucleotide sequence ID" value="NZ_CP142125.1"/>
</dbReference>
<evidence type="ECO:0000313" key="4">
    <source>
        <dbReference type="EMBL" id="EDP97086.1"/>
    </source>
</evidence>
<dbReference type="GO" id="GO:0006508">
    <property type="term" value="P:proteolysis"/>
    <property type="evidence" value="ECO:0007669"/>
    <property type="project" value="InterPro"/>
</dbReference>
<dbReference type="PROSITE" id="PS50215">
    <property type="entry name" value="ADAM_MEPRO"/>
    <property type="match status" value="1"/>
</dbReference>
<evidence type="ECO:0000313" key="5">
    <source>
        <dbReference type="Proteomes" id="UP000002945"/>
    </source>
</evidence>
<dbReference type="eggNOG" id="COG1470">
    <property type="taxonomic scope" value="Bacteria"/>
</dbReference>
<dbReference type="STRING" id="391587.KAOT1_18027"/>
<dbReference type="InterPro" id="IPR024079">
    <property type="entry name" value="MetalloPept_cat_dom_sf"/>
</dbReference>
<sequence>MKKNFYFILFVLFSFSGFSQGSFDNYWQDVRKPTTIKQQNSAPTNARVLQLNQPALKNDLRSLREAPRGQKIMLSIPLPNSGMETFEVQYFPIMEEKLAAKFPEIHSYKGVSMDDPNKTIAFGFTQKGFHAQILGGKTILIDPISKIEISDYYQVYFKEDTPIQKNFTCDFENIPSFKDKPTNGAPEIDLGDCQIRTFRLALACTGEYATFHGGTVADAMAAINVTMTRVNGIYNREMAIHMILIGDNEDIIYLDGSSDPYTNNNGGTMLGENQSNINSVIGSNNYDIGHVFSTGGGGIATLNSPCNNSTKARGVTGLPSPIGDVFDVDFVSHEMGHQFGANHTQNNNCQRNGATAVEPGSASTIMGYAGICPANVQANSDDYFHTVSIEEMYDNIINGNSTCGNIINSNNSNPTANAGINRTIPRSTPFFLTGEASEASTYAWEQIDNEVGATMPPATTNAQGPMFRSIQPLATETRFFPNLPAVLNGTTPTWEVLPSVGRVMDFAFTVRDNRFGWGCQAVDEMRVTTDGGSGPFLVTSQSGNQTWAQGTTQTVTWDVANTDSAPVSCEKVDILLSTDGGFTWDVVLSEATENDGSEDIIVPGNITSNGRIIVRCSDNIFYNVSEGVVTVTPPPCDVTDSPDFEINVICDDGTWKVSVQALDLDPQNHWWGLYQTDTQGEVSDANTVDGPIGSIQNGETANFNWLDMSKRYYIKHGIWTEGCYGWREKRIAIEPFYVEPADFHLEDENNEQKDTFCIGEDIWADGNATVGEGRYNIHAWRVVNGQKQWFGSIGWYFGEMDEVNITEEFAALDNPKYFTEGEYILTIAFMNLSECEVWTPVEKSFKVTCCDDFIEANFFLDPEHVNNETFNLSAVSYETYNSSFQHEWYILSSPNLTGGPYTPESFQIGENFSYNAAYGKCYFVIHKVISDCGEVCYGRSVCQSERSGEKGSCELCDEISCDILDQWWPPCSETVAPTNVQVSGSTISWDPVPGATGYIVEPARVWPSDCRCDYPVSITTRETTETSINISLGKLRCSAVVVRAICGEGVTSQPSEIVCIGGERLASEPHEPVKPIDDAQVAPNPNNGEMTFKVTTSETLPVNIEVRSFNGILIYNTTIEARANTTQSVHWNGTAKLSDGIYFVSFKTDKDIITKKVIVQ</sequence>
<dbReference type="Pfam" id="PF13583">
    <property type="entry name" value="Reprolysin_4"/>
    <property type="match status" value="1"/>
</dbReference>
<dbReference type="SUPFAM" id="SSF55486">
    <property type="entry name" value="Metalloproteases ('zincins'), catalytic domain"/>
    <property type="match status" value="1"/>
</dbReference>
<feature type="signal peptide" evidence="2">
    <location>
        <begin position="1"/>
        <end position="21"/>
    </location>
</feature>
<proteinExistence type="predicted"/>